<dbReference type="Proteomes" id="UP001152592">
    <property type="component" value="Unassembled WGS sequence"/>
</dbReference>
<accession>A0A9W4JTU3</accession>
<keyword evidence="6" id="KW-0804">Transcription</keyword>
<evidence type="ECO:0000256" key="1">
    <source>
        <dbReference type="ARBA" id="ARBA00004173"/>
    </source>
</evidence>
<dbReference type="GO" id="GO:1990904">
    <property type="term" value="C:ribonucleoprotein complex"/>
    <property type="evidence" value="ECO:0007669"/>
    <property type="project" value="UniProtKB-KW"/>
</dbReference>
<evidence type="ECO:0000256" key="8">
    <source>
        <dbReference type="ARBA" id="ARBA00035185"/>
    </source>
</evidence>
<evidence type="ECO:0000256" key="2">
    <source>
        <dbReference type="ARBA" id="ARBA00010741"/>
    </source>
</evidence>
<dbReference type="EMBL" id="CAJVPD010000271">
    <property type="protein sequence ID" value="CAG8413941.1"/>
    <property type="molecule type" value="Genomic_DNA"/>
</dbReference>
<protein>
    <recommendedName>
        <fullName evidence="8">Large ribosomal subunit protein mL67</fullName>
    </recommendedName>
</protein>
<gene>
    <name evidence="9" type="ORF">PSALAMII_LOCUS8995</name>
</gene>
<dbReference type="PANTHER" id="PTHR28184:SF1">
    <property type="entry name" value="LARGE RIBOSOMAL SUBUNIT PROTEIN ML67"/>
    <property type="match status" value="1"/>
</dbReference>
<comment type="caution">
    <text evidence="9">The sequence shown here is derived from an EMBL/GenBank/DDBJ whole genome shotgun (WGS) entry which is preliminary data.</text>
</comment>
<evidence type="ECO:0000256" key="5">
    <source>
        <dbReference type="ARBA" id="ARBA00023128"/>
    </source>
</evidence>
<evidence type="ECO:0000256" key="3">
    <source>
        <dbReference type="ARBA" id="ARBA00022980"/>
    </source>
</evidence>
<dbReference type="GO" id="GO:0005739">
    <property type="term" value="C:mitochondrion"/>
    <property type="evidence" value="ECO:0007669"/>
    <property type="project" value="UniProtKB-SubCell"/>
</dbReference>
<evidence type="ECO:0000256" key="7">
    <source>
        <dbReference type="ARBA" id="ARBA00023274"/>
    </source>
</evidence>
<dbReference type="GO" id="GO:0003697">
    <property type="term" value="F:single-stranded DNA binding"/>
    <property type="evidence" value="ECO:0007669"/>
    <property type="project" value="InterPro"/>
</dbReference>
<comment type="similarity">
    <text evidence="2">Belongs to the mitochondrion-specific ribosomal protein mL67 family.</text>
</comment>
<evidence type="ECO:0000313" key="10">
    <source>
        <dbReference type="Proteomes" id="UP001152592"/>
    </source>
</evidence>
<dbReference type="GO" id="GO:0003735">
    <property type="term" value="F:structural constituent of ribosome"/>
    <property type="evidence" value="ECO:0007669"/>
    <property type="project" value="TreeGrafter"/>
</dbReference>
<dbReference type="AlphaFoldDB" id="A0A9W4JTU3"/>
<evidence type="ECO:0000313" key="9">
    <source>
        <dbReference type="EMBL" id="CAG8413941.1"/>
    </source>
</evidence>
<dbReference type="PANTHER" id="PTHR28184">
    <property type="entry name" value="MITOCHONDRIAL HOMOLOGOUS RECOMBINATION PROTEIN 1"/>
    <property type="match status" value="1"/>
</dbReference>
<keyword evidence="5" id="KW-0496">Mitochondrion</keyword>
<organism evidence="9 10">
    <name type="scientific">Penicillium salamii</name>
    <dbReference type="NCBI Taxonomy" id="1612424"/>
    <lineage>
        <taxon>Eukaryota</taxon>
        <taxon>Fungi</taxon>
        <taxon>Dikarya</taxon>
        <taxon>Ascomycota</taxon>
        <taxon>Pezizomycotina</taxon>
        <taxon>Eurotiomycetes</taxon>
        <taxon>Eurotiomycetidae</taxon>
        <taxon>Eurotiales</taxon>
        <taxon>Aspergillaceae</taxon>
        <taxon>Penicillium</taxon>
    </lineage>
</organism>
<sequence length="331" mass="38311">MASIKQAFQKVLDSTALATTKFIRRPPIDPKTPIQGQPRQPSSNAYRLHQDKEGRRLQKALNSLTHGQNIFVYHNLRTKQVVYSLTRYLEKANVLKQCVYLGKKTVPAEVRKDMWVPYYSLHFNEAQVGLNVYNLLRQFALLRQLSPPKEMITVTKEYLDSKRPRDPRDQKEWDDHNMGRLGHIMKQKERAKVLMDQKATSIADVAFVLEKQSDDILKGLPGYTKSGYKTLKARKRRRAALKAATELASERAEQISSLEEQLQAEIRADVSKPEEQQVKILWQDLYDAQYAKEWPEFIHHGQLRWTRNHIIGQEAVEGTDVITDGTFEEAK</sequence>
<proteinExistence type="inferred from homology"/>
<dbReference type="GO" id="GO:0005840">
    <property type="term" value="C:ribosome"/>
    <property type="evidence" value="ECO:0007669"/>
    <property type="project" value="UniProtKB-KW"/>
</dbReference>
<reference evidence="9" key="1">
    <citation type="submission" date="2021-07" db="EMBL/GenBank/DDBJ databases">
        <authorList>
            <person name="Branca A.L. A."/>
        </authorList>
    </citation>
    <scope>NUCLEOTIDE SEQUENCE</scope>
</reference>
<dbReference type="OrthoDB" id="5333655at2759"/>
<dbReference type="InterPro" id="IPR024629">
    <property type="entry name" value="Ribosomal_mL67"/>
</dbReference>
<dbReference type="GO" id="GO:0000150">
    <property type="term" value="F:DNA strand exchange activity"/>
    <property type="evidence" value="ECO:0007669"/>
    <property type="project" value="InterPro"/>
</dbReference>
<evidence type="ECO:0000256" key="4">
    <source>
        <dbReference type="ARBA" id="ARBA00023015"/>
    </source>
</evidence>
<keyword evidence="3" id="KW-0689">Ribosomal protein</keyword>
<keyword evidence="4" id="KW-0805">Transcription regulation</keyword>
<keyword evidence="7" id="KW-0687">Ribonucleoprotein</keyword>
<dbReference type="Pfam" id="PF12829">
    <property type="entry name" value="Mhr1"/>
    <property type="match status" value="1"/>
</dbReference>
<name>A0A9W4JTU3_9EURO</name>
<evidence type="ECO:0000256" key="6">
    <source>
        <dbReference type="ARBA" id="ARBA00023163"/>
    </source>
</evidence>
<comment type="subcellular location">
    <subcellularLocation>
        <location evidence="1">Mitochondrion</location>
    </subcellularLocation>
</comment>